<accession>A0A7G5IHE2</accession>
<dbReference type="InterPro" id="IPR006683">
    <property type="entry name" value="Thioestr_dom"/>
</dbReference>
<evidence type="ECO:0000256" key="1">
    <source>
        <dbReference type="ARBA" id="ARBA00008324"/>
    </source>
</evidence>
<dbReference type="InterPro" id="IPR039298">
    <property type="entry name" value="ACOT13"/>
</dbReference>
<name>A0A7G5IHE2_9SPHN</name>
<dbReference type="Pfam" id="PF03061">
    <property type="entry name" value="4HBT"/>
    <property type="match status" value="1"/>
</dbReference>
<dbReference type="CDD" id="cd03443">
    <property type="entry name" value="PaaI_thioesterase"/>
    <property type="match status" value="1"/>
</dbReference>
<comment type="similarity">
    <text evidence="1">Belongs to the thioesterase PaaI family.</text>
</comment>
<protein>
    <submittedName>
        <fullName evidence="4">PaaI family thioesterase</fullName>
    </submittedName>
</protein>
<dbReference type="EMBL" id="CP059851">
    <property type="protein sequence ID" value="QMW22784.1"/>
    <property type="molecule type" value="Genomic_DNA"/>
</dbReference>
<proteinExistence type="inferred from homology"/>
<organism evidence="4 5">
    <name type="scientific">Sandaracinobacteroides saxicola</name>
    <dbReference type="NCBI Taxonomy" id="2759707"/>
    <lineage>
        <taxon>Bacteria</taxon>
        <taxon>Pseudomonadati</taxon>
        <taxon>Pseudomonadota</taxon>
        <taxon>Alphaproteobacteria</taxon>
        <taxon>Sphingomonadales</taxon>
        <taxon>Sphingosinicellaceae</taxon>
        <taxon>Sandaracinobacteroides</taxon>
    </lineage>
</organism>
<feature type="domain" description="Thioesterase" evidence="3">
    <location>
        <begin position="58"/>
        <end position="130"/>
    </location>
</feature>
<dbReference type="KEGG" id="sand:H3309_16030"/>
<reference evidence="4 5" key="1">
    <citation type="submission" date="2020-07" db="EMBL/GenBank/DDBJ databases">
        <title>Complete genome sequence for Sandaracinobacter sp. M6.</title>
        <authorList>
            <person name="Tang Y."/>
            <person name="Liu Q."/>
            <person name="Guo Z."/>
            <person name="Lei P."/>
            <person name="Huang B."/>
        </authorList>
    </citation>
    <scope>NUCLEOTIDE SEQUENCE [LARGE SCALE GENOMIC DNA]</scope>
    <source>
        <strain evidence="4 5">M6</strain>
    </source>
</reference>
<dbReference type="SUPFAM" id="SSF54637">
    <property type="entry name" value="Thioesterase/thiol ester dehydrase-isomerase"/>
    <property type="match status" value="1"/>
</dbReference>
<gene>
    <name evidence="4" type="ORF">H3309_16030</name>
</gene>
<evidence type="ECO:0000313" key="5">
    <source>
        <dbReference type="Proteomes" id="UP000515292"/>
    </source>
</evidence>
<evidence type="ECO:0000259" key="3">
    <source>
        <dbReference type="Pfam" id="PF03061"/>
    </source>
</evidence>
<dbReference type="RefSeq" id="WP_182296009.1">
    <property type="nucleotide sequence ID" value="NZ_CP059851.1"/>
</dbReference>
<keyword evidence="2" id="KW-0378">Hydrolase</keyword>
<dbReference type="Gene3D" id="3.10.129.10">
    <property type="entry name" value="Hotdog Thioesterase"/>
    <property type="match status" value="1"/>
</dbReference>
<dbReference type="AlphaFoldDB" id="A0A7G5IHE2"/>
<evidence type="ECO:0000313" key="4">
    <source>
        <dbReference type="EMBL" id="QMW22784.1"/>
    </source>
</evidence>
<sequence length="149" mass="15995">MPALLVTDGPFTGWKSWHARPEGRFVDGLGNIYYRDDPAGRGIETAIETGRQHSNGLGSLHGGFIMAYVDVVAFAAIRHMLDTQAAVTLNASTDFLGAGAVGKVLEGRGHIVRETGKLVWVAGTLTQDGGAHLVAQWHALLRKVPRTPR</sequence>
<keyword evidence="5" id="KW-1185">Reference proteome</keyword>
<dbReference type="Proteomes" id="UP000515292">
    <property type="component" value="Chromosome"/>
</dbReference>
<dbReference type="PANTHER" id="PTHR21660:SF1">
    <property type="entry name" value="ACYL-COENZYME A THIOESTERASE 13"/>
    <property type="match status" value="1"/>
</dbReference>
<dbReference type="PANTHER" id="PTHR21660">
    <property type="entry name" value="THIOESTERASE SUPERFAMILY MEMBER-RELATED"/>
    <property type="match status" value="1"/>
</dbReference>
<dbReference type="GO" id="GO:0047617">
    <property type="term" value="F:fatty acyl-CoA hydrolase activity"/>
    <property type="evidence" value="ECO:0007669"/>
    <property type="project" value="InterPro"/>
</dbReference>
<dbReference type="InterPro" id="IPR029069">
    <property type="entry name" value="HotDog_dom_sf"/>
</dbReference>
<evidence type="ECO:0000256" key="2">
    <source>
        <dbReference type="ARBA" id="ARBA00022801"/>
    </source>
</evidence>